<dbReference type="PIRSF" id="PIRSF001359">
    <property type="entry name" value="F_bP_aldolase_II"/>
    <property type="match status" value="1"/>
</dbReference>
<feature type="active site" description="Proton donor" evidence="1">
    <location>
        <position position="78"/>
    </location>
</feature>
<keyword evidence="3" id="KW-0479">Metal-binding</keyword>
<comment type="cofactor">
    <cofactor evidence="3">
        <name>Zn(2+)</name>
        <dbReference type="ChEBI" id="CHEBI:29105"/>
    </cofactor>
    <text evidence="3">Binds 2 Zn(2+) ions per subunit. One is catalytic and the other provides a structural contribution.</text>
</comment>
<dbReference type="InterPro" id="IPR013785">
    <property type="entry name" value="Aldolase_TIM"/>
</dbReference>
<keyword evidence="4" id="KW-0456">Lyase</keyword>
<dbReference type="RefSeq" id="WP_007960906.1">
    <property type="nucleotide sequence ID" value="NZ_CP010978.1"/>
</dbReference>
<dbReference type="InterPro" id="IPR000771">
    <property type="entry name" value="FBA_II"/>
</dbReference>
<dbReference type="Gene3D" id="3.20.20.70">
    <property type="entry name" value="Aldolase class I"/>
    <property type="match status" value="1"/>
</dbReference>
<dbReference type="PANTHER" id="PTHR30304">
    <property type="entry name" value="D-TAGATOSE-1,6-BISPHOSPHATE ALDOLASE"/>
    <property type="match status" value="1"/>
</dbReference>
<keyword evidence="3" id="KW-0862">Zinc</keyword>
<feature type="binding site" evidence="3">
    <location>
        <position position="202"/>
    </location>
    <ligand>
        <name>Zn(2+)</name>
        <dbReference type="ChEBI" id="CHEBI:29105"/>
        <label>1</label>
        <note>catalytic</note>
    </ligand>
</feature>
<accession>I9DAB3</accession>
<dbReference type="GO" id="GO:0005975">
    <property type="term" value="P:carbohydrate metabolic process"/>
    <property type="evidence" value="ECO:0007669"/>
    <property type="project" value="InterPro"/>
</dbReference>
<dbReference type="Pfam" id="PF01116">
    <property type="entry name" value="F_bP_aldolase"/>
    <property type="match status" value="1"/>
</dbReference>
<feature type="binding site" evidence="3">
    <location>
        <position position="130"/>
    </location>
    <ligand>
        <name>Zn(2+)</name>
        <dbReference type="ChEBI" id="CHEBI:29105"/>
        <label>2</label>
    </ligand>
</feature>
<evidence type="ECO:0000256" key="1">
    <source>
        <dbReference type="PIRSR" id="PIRSR001359-1"/>
    </source>
</evidence>
<dbReference type="InterPro" id="IPR050246">
    <property type="entry name" value="Class_II_FBP_aldolase"/>
</dbReference>
<feature type="binding site" evidence="2">
    <location>
        <position position="175"/>
    </location>
    <ligand>
        <name>dihydroxyacetone phosphate</name>
        <dbReference type="ChEBI" id="CHEBI:57642"/>
    </ligand>
</feature>
<dbReference type="EMBL" id="CP010978">
    <property type="protein sequence ID" value="AJQ25451.1"/>
    <property type="molecule type" value="Genomic_DNA"/>
</dbReference>
<protein>
    <submittedName>
        <fullName evidence="4">Ketose-bisphosphate aldolase</fullName>
        <ecNumber evidence="4">4.1.2.40</ecNumber>
    </submittedName>
</protein>
<dbReference type="NCBIfam" id="TIGR00167">
    <property type="entry name" value="cbbA"/>
    <property type="match status" value="1"/>
</dbReference>
<evidence type="ECO:0000256" key="3">
    <source>
        <dbReference type="PIRSR" id="PIRSR001359-3"/>
    </source>
</evidence>
<feature type="binding site" evidence="3">
    <location>
        <position position="79"/>
    </location>
    <ligand>
        <name>Zn(2+)</name>
        <dbReference type="ChEBI" id="CHEBI:29105"/>
        <label>1</label>
        <note>catalytic</note>
    </ligand>
</feature>
<dbReference type="CDD" id="cd00947">
    <property type="entry name" value="TBP_aldolase_IIB"/>
    <property type="match status" value="1"/>
</dbReference>
<dbReference type="HOGENOM" id="CLU_040088_1_0_9"/>
<dbReference type="AlphaFoldDB" id="I9DAB3"/>
<dbReference type="KEGG" id="pft:JBW_00099"/>
<dbReference type="EC" id="4.1.2.40" evidence="4"/>
<gene>
    <name evidence="4" type="ORF">JBW_00099</name>
</gene>
<reference evidence="4 5" key="1">
    <citation type="journal article" date="2015" name="Genome Announc.">
        <title>Complete Genome Sequence of Pelosinus fermentans JBW45, a Member of a Remarkably Competitive Group of Negativicutes in the Firmicutes Phylum.</title>
        <authorList>
            <person name="De Leon K.B."/>
            <person name="Utturkar S.M."/>
            <person name="Camilleri L.B."/>
            <person name="Elias D.A."/>
            <person name="Arkin A.P."/>
            <person name="Fields M.W."/>
            <person name="Brown S.D."/>
            <person name="Wall J.D."/>
        </authorList>
    </citation>
    <scope>NUCLEOTIDE SEQUENCE [LARGE SCALE GENOMIC DNA]</scope>
    <source>
        <strain evidence="4 5">JBW45</strain>
    </source>
</reference>
<feature type="binding site" evidence="2">
    <location>
        <begin position="203"/>
        <end position="205"/>
    </location>
    <ligand>
        <name>dihydroxyacetone phosphate</name>
        <dbReference type="ChEBI" id="CHEBI:57642"/>
    </ligand>
</feature>
<dbReference type="OrthoDB" id="9803995at2"/>
<dbReference type="Proteomes" id="UP000005361">
    <property type="component" value="Chromosome"/>
</dbReference>
<sequence length="277" mass="30166">MLTDMKSILTDARKKSYGVAAPNAWNEDSIRAAIGAAEREKAPIIIALYPVMADIFEFGKIAVEMAKNASVPVAVHLDHGQELEQVVKAIRAGFTSVMVDRSTLPFDKNVEAVKEIVKFAHAVGVTVEAELGHVGQGCDYKETKDQGLTDPNEAIEFVEMTGVDCLAVAVGTSHGVYKGKPELQFDLLSKLNRAVDVPLVLHGCSGTGDENLKKAIGYGITKLNLYTDLDMAGYNLFQESIKKQEISKITEACNFMFKGYSDKLTHYIKWFGASGKA</sequence>
<dbReference type="STRING" id="1192197.JBW_00099"/>
<feature type="binding site" evidence="3">
    <location>
        <position position="100"/>
    </location>
    <ligand>
        <name>Zn(2+)</name>
        <dbReference type="ChEBI" id="CHEBI:29105"/>
        <label>2</label>
    </ligand>
</feature>
<proteinExistence type="predicted"/>
<evidence type="ECO:0000256" key="2">
    <source>
        <dbReference type="PIRSR" id="PIRSR001359-2"/>
    </source>
</evidence>
<organism evidence="4 5">
    <name type="scientific">Pelosinus fermentans JBW45</name>
    <dbReference type="NCBI Taxonomy" id="1192197"/>
    <lineage>
        <taxon>Bacteria</taxon>
        <taxon>Bacillati</taxon>
        <taxon>Bacillota</taxon>
        <taxon>Negativicutes</taxon>
        <taxon>Selenomonadales</taxon>
        <taxon>Sporomusaceae</taxon>
        <taxon>Pelosinus</taxon>
    </lineage>
</organism>
<dbReference type="GO" id="GO:0008270">
    <property type="term" value="F:zinc ion binding"/>
    <property type="evidence" value="ECO:0007669"/>
    <property type="project" value="InterPro"/>
</dbReference>
<dbReference type="GO" id="GO:0009025">
    <property type="term" value="F:tagatose-bisphosphate aldolase activity"/>
    <property type="evidence" value="ECO:0007669"/>
    <property type="project" value="UniProtKB-EC"/>
</dbReference>
<reference evidence="5" key="2">
    <citation type="submission" date="2015-02" db="EMBL/GenBank/DDBJ databases">
        <title>Complete Genome Sequence of Pelosinus fermentans JBW45.</title>
        <authorList>
            <person name="De Leon K.B."/>
            <person name="Utturkar S.M."/>
            <person name="Camilleri L.B."/>
            <person name="Arkin A.P."/>
            <person name="Fields M.W."/>
            <person name="Brown S.D."/>
            <person name="Wall J.D."/>
        </authorList>
    </citation>
    <scope>NUCLEOTIDE SEQUENCE [LARGE SCALE GENOMIC DNA]</scope>
    <source>
        <strain evidence="5">JBW45</strain>
    </source>
</reference>
<evidence type="ECO:0000313" key="5">
    <source>
        <dbReference type="Proteomes" id="UP000005361"/>
    </source>
</evidence>
<name>I9DAB3_9FIRM</name>
<feature type="binding site" evidence="2">
    <location>
        <begin position="224"/>
        <end position="227"/>
    </location>
    <ligand>
        <name>dihydroxyacetone phosphate</name>
        <dbReference type="ChEBI" id="CHEBI:57642"/>
    </ligand>
</feature>
<dbReference type="SUPFAM" id="SSF51569">
    <property type="entry name" value="Aldolase"/>
    <property type="match status" value="1"/>
</dbReference>
<evidence type="ECO:0000313" key="4">
    <source>
        <dbReference type="EMBL" id="AJQ25451.1"/>
    </source>
</evidence>
<feature type="binding site" evidence="3">
    <location>
        <position position="174"/>
    </location>
    <ligand>
        <name>Zn(2+)</name>
        <dbReference type="ChEBI" id="CHEBI:29105"/>
        <label>1</label>
        <note>catalytic</note>
    </ligand>
</feature>
<dbReference type="PANTHER" id="PTHR30304:SF0">
    <property type="entry name" value="D-TAGATOSE-1,6-BISPHOSPHATE ALDOLASE SUBUNIT GATY-RELATED"/>
    <property type="match status" value="1"/>
</dbReference>